<feature type="active site" evidence="12">
    <location>
        <position position="288"/>
    </location>
</feature>
<proteinExistence type="inferred from homology"/>
<feature type="active site" description="Nucleophile" evidence="12">
    <location>
        <position position="110"/>
    </location>
</feature>
<evidence type="ECO:0000313" key="14">
    <source>
        <dbReference type="EMBL" id="TGY89761.1"/>
    </source>
</evidence>
<evidence type="ECO:0000256" key="9">
    <source>
        <dbReference type="ARBA" id="ARBA00022801"/>
    </source>
</evidence>
<dbReference type="AlphaFoldDB" id="A0A4S2H342"/>
<dbReference type="PANTHER" id="PTHR43722:SF1">
    <property type="entry name" value="PROLINE IMINOPEPTIDASE"/>
    <property type="match status" value="1"/>
</dbReference>
<evidence type="ECO:0000256" key="11">
    <source>
        <dbReference type="PIRNR" id="PIRNR006431"/>
    </source>
</evidence>
<dbReference type="Gene3D" id="3.40.50.1820">
    <property type="entry name" value="alpha/beta hydrolase"/>
    <property type="match status" value="1"/>
</dbReference>
<name>A0A4S2H342_9PROT</name>
<evidence type="ECO:0000256" key="12">
    <source>
        <dbReference type="PIRSR" id="PIRSR006431-1"/>
    </source>
</evidence>
<feature type="active site" description="Proton donor" evidence="12">
    <location>
        <position position="316"/>
    </location>
</feature>
<dbReference type="OrthoDB" id="9796770at2"/>
<dbReference type="GO" id="GO:0005737">
    <property type="term" value="C:cytoplasm"/>
    <property type="evidence" value="ECO:0007669"/>
    <property type="project" value="UniProtKB-SubCell"/>
</dbReference>
<protein>
    <recommendedName>
        <fullName evidence="5 11">Proline iminopeptidase</fullName>
        <shortName evidence="11">PIP</shortName>
        <ecNumber evidence="4 11">3.4.11.5</ecNumber>
    </recommendedName>
    <alternativeName>
        <fullName evidence="10 11">Prolyl aminopeptidase</fullName>
    </alternativeName>
</protein>
<reference evidence="14 15" key="1">
    <citation type="journal article" date="2017" name="Int. J. Syst. Evol. Microbiol.">
        <title>Marinicauda algicola sp. nov., isolated from a marine red alga Rhodosorus marinus.</title>
        <authorList>
            <person name="Jeong S.E."/>
            <person name="Jeon S.H."/>
            <person name="Chun B.H."/>
            <person name="Kim D.W."/>
            <person name="Jeon C.O."/>
        </authorList>
    </citation>
    <scope>NUCLEOTIDE SEQUENCE [LARGE SCALE GENOMIC DNA]</scope>
    <source>
        <strain evidence="14 15">JCM 31718</strain>
    </source>
</reference>
<evidence type="ECO:0000256" key="2">
    <source>
        <dbReference type="ARBA" id="ARBA00004496"/>
    </source>
</evidence>
<evidence type="ECO:0000256" key="8">
    <source>
        <dbReference type="ARBA" id="ARBA00022670"/>
    </source>
</evidence>
<evidence type="ECO:0000256" key="4">
    <source>
        <dbReference type="ARBA" id="ARBA00012568"/>
    </source>
</evidence>
<dbReference type="Proteomes" id="UP000308054">
    <property type="component" value="Unassembled WGS sequence"/>
</dbReference>
<feature type="domain" description="AB hydrolase-1" evidence="13">
    <location>
        <begin position="36"/>
        <end position="139"/>
    </location>
</feature>
<keyword evidence="8 11" id="KW-0645">Protease</keyword>
<dbReference type="InterPro" id="IPR029058">
    <property type="entry name" value="AB_hydrolase_fold"/>
</dbReference>
<sequence length="336" mass="36932">MSALYPEIEPFATGRLPVGGGHELHYEQSGNREGRPVLFLHGGPGSGSSPRHRRYYDPEVWRIVQLDQRGCGRSTPLFSLKDNTTPDLIADLEALRAHLGLERWTVFGPSWGSTLGLAYAQACPDRVEALVVEGVFLATREELDWWHAPAGAGRIHPEALGALMTGVPEALHEDPPAFMAWAREEMARELEAGAPILDDLADPAAPLSRLQESLVYRWSAYEETLSWMAVTPEEIRTGFAAKGRDWLIAHSLIEAHYFSNACFLGEGQLLGNAAKLAMPVHIVQSRYDLVCPPRAAARLARAVAHAVLHLVPEGGHAMTEPAHRRVRAVFEQLARG</sequence>
<dbReference type="SUPFAM" id="SSF53474">
    <property type="entry name" value="alpha/beta-Hydrolases"/>
    <property type="match status" value="1"/>
</dbReference>
<evidence type="ECO:0000256" key="1">
    <source>
        <dbReference type="ARBA" id="ARBA00001585"/>
    </source>
</evidence>
<dbReference type="GO" id="GO:0006508">
    <property type="term" value="P:proteolysis"/>
    <property type="evidence" value="ECO:0007669"/>
    <property type="project" value="UniProtKB-KW"/>
</dbReference>
<gene>
    <name evidence="14" type="ORF">E5163_01060</name>
</gene>
<dbReference type="PRINTS" id="PR00793">
    <property type="entry name" value="PROAMNOPTASE"/>
</dbReference>
<dbReference type="InterPro" id="IPR005944">
    <property type="entry name" value="Pro_iminopeptidase"/>
</dbReference>
<organism evidence="14 15">
    <name type="scientific">Marinicauda algicola</name>
    <dbReference type="NCBI Taxonomy" id="2029849"/>
    <lineage>
        <taxon>Bacteria</taxon>
        <taxon>Pseudomonadati</taxon>
        <taxon>Pseudomonadota</taxon>
        <taxon>Alphaproteobacteria</taxon>
        <taxon>Maricaulales</taxon>
        <taxon>Maricaulaceae</taxon>
        <taxon>Marinicauda</taxon>
    </lineage>
</organism>
<comment type="similarity">
    <text evidence="3 11">Belongs to the peptidase S33 family.</text>
</comment>
<comment type="subcellular location">
    <subcellularLocation>
        <location evidence="2 11">Cytoplasm</location>
    </subcellularLocation>
</comment>
<dbReference type="EMBL" id="SRXW01000001">
    <property type="protein sequence ID" value="TGY89761.1"/>
    <property type="molecule type" value="Genomic_DNA"/>
</dbReference>
<evidence type="ECO:0000259" key="13">
    <source>
        <dbReference type="Pfam" id="PF00561"/>
    </source>
</evidence>
<dbReference type="InterPro" id="IPR000073">
    <property type="entry name" value="AB_hydrolase_1"/>
</dbReference>
<dbReference type="Pfam" id="PF00561">
    <property type="entry name" value="Abhydrolase_1"/>
    <property type="match status" value="1"/>
</dbReference>
<keyword evidence="9 11" id="KW-0378">Hydrolase</keyword>
<dbReference type="RefSeq" id="WP_135994259.1">
    <property type="nucleotide sequence ID" value="NZ_CP071057.1"/>
</dbReference>
<comment type="catalytic activity">
    <reaction evidence="1 11">
        <text>Release of N-terminal proline from a peptide.</text>
        <dbReference type="EC" id="3.4.11.5"/>
    </reaction>
</comment>
<comment type="caution">
    <text evidence="14">The sequence shown here is derived from an EMBL/GenBank/DDBJ whole genome shotgun (WGS) entry which is preliminary data.</text>
</comment>
<accession>A0A4S2H342</accession>
<keyword evidence="6 11" id="KW-0031">Aminopeptidase</keyword>
<dbReference type="PIRSF" id="PIRSF006431">
    <property type="entry name" value="Pept_S33"/>
    <property type="match status" value="1"/>
</dbReference>
<dbReference type="GO" id="GO:0004177">
    <property type="term" value="F:aminopeptidase activity"/>
    <property type="evidence" value="ECO:0007669"/>
    <property type="project" value="UniProtKB-UniRule"/>
</dbReference>
<evidence type="ECO:0000313" key="15">
    <source>
        <dbReference type="Proteomes" id="UP000308054"/>
    </source>
</evidence>
<keyword evidence="15" id="KW-1185">Reference proteome</keyword>
<dbReference type="PANTHER" id="PTHR43722">
    <property type="entry name" value="PROLINE IMINOPEPTIDASE"/>
    <property type="match status" value="1"/>
</dbReference>
<dbReference type="InterPro" id="IPR002410">
    <property type="entry name" value="Peptidase_S33"/>
</dbReference>
<dbReference type="EC" id="3.4.11.5" evidence="4 11"/>
<keyword evidence="7 11" id="KW-0963">Cytoplasm</keyword>
<evidence type="ECO:0000256" key="3">
    <source>
        <dbReference type="ARBA" id="ARBA00010088"/>
    </source>
</evidence>
<evidence type="ECO:0000256" key="7">
    <source>
        <dbReference type="ARBA" id="ARBA00022490"/>
    </source>
</evidence>
<evidence type="ECO:0000256" key="5">
    <source>
        <dbReference type="ARBA" id="ARBA00021843"/>
    </source>
</evidence>
<evidence type="ECO:0000256" key="10">
    <source>
        <dbReference type="ARBA" id="ARBA00029605"/>
    </source>
</evidence>
<evidence type="ECO:0000256" key="6">
    <source>
        <dbReference type="ARBA" id="ARBA00022438"/>
    </source>
</evidence>